<keyword evidence="3" id="KW-1185">Reference proteome</keyword>
<dbReference type="InterPro" id="IPR010310">
    <property type="entry name" value="T7SS_ESAT-6-like"/>
</dbReference>
<proteinExistence type="inferred from homology"/>
<accession>A0ABV6A9T1</accession>
<dbReference type="Pfam" id="PF06013">
    <property type="entry name" value="WXG100"/>
    <property type="match status" value="1"/>
</dbReference>
<reference evidence="2 3" key="1">
    <citation type="submission" date="2024-09" db="EMBL/GenBank/DDBJ databases">
        <authorList>
            <person name="Sun Q."/>
            <person name="Mori K."/>
        </authorList>
    </citation>
    <scope>NUCLEOTIDE SEQUENCE [LARGE SCALE GENOMIC DNA]</scope>
    <source>
        <strain evidence="2 3">TBRC 7907</strain>
    </source>
</reference>
<dbReference type="NCBIfam" id="TIGR03930">
    <property type="entry name" value="WXG100_ESAT6"/>
    <property type="match status" value="1"/>
</dbReference>
<dbReference type="Proteomes" id="UP001589693">
    <property type="component" value="Unassembled WGS sequence"/>
</dbReference>
<evidence type="ECO:0000313" key="3">
    <source>
        <dbReference type="Proteomes" id="UP001589693"/>
    </source>
</evidence>
<dbReference type="EMBL" id="JBHLZU010000032">
    <property type="protein sequence ID" value="MFB9909019.1"/>
    <property type="molecule type" value="Genomic_DNA"/>
</dbReference>
<protein>
    <recommendedName>
        <fullName evidence="1">ESAT-6-like protein</fullName>
    </recommendedName>
</protein>
<dbReference type="Gene3D" id="1.10.287.1060">
    <property type="entry name" value="ESAT-6-like"/>
    <property type="match status" value="1"/>
</dbReference>
<dbReference type="SUPFAM" id="SSF140453">
    <property type="entry name" value="EsxAB dimer-like"/>
    <property type="match status" value="1"/>
</dbReference>
<comment type="caution">
    <text evidence="2">The sequence shown here is derived from an EMBL/GenBank/DDBJ whole genome shotgun (WGS) entry which is preliminary data.</text>
</comment>
<evidence type="ECO:0000313" key="2">
    <source>
        <dbReference type="EMBL" id="MFB9909019.1"/>
    </source>
</evidence>
<sequence>MTGPVSTTTPGMLKAAGHLANTQSVAKGGVSSVADALAALKSTWTGDASLAFDSSMKAWMDDCTFIVNKLGEMIEVMNGNRQVITAGEQDNTQIAGSIPVGPGLPGL</sequence>
<evidence type="ECO:0000256" key="1">
    <source>
        <dbReference type="RuleBase" id="RU362001"/>
    </source>
</evidence>
<dbReference type="RefSeq" id="WP_377861305.1">
    <property type="nucleotide sequence ID" value="NZ_JBHLZU010000032.1"/>
</dbReference>
<comment type="similarity">
    <text evidence="1">Belongs to the WXG100 family.</text>
</comment>
<organism evidence="2 3">
    <name type="scientific">Allokutzneria oryzae</name>
    <dbReference type="NCBI Taxonomy" id="1378989"/>
    <lineage>
        <taxon>Bacteria</taxon>
        <taxon>Bacillati</taxon>
        <taxon>Actinomycetota</taxon>
        <taxon>Actinomycetes</taxon>
        <taxon>Pseudonocardiales</taxon>
        <taxon>Pseudonocardiaceae</taxon>
        <taxon>Allokutzneria</taxon>
    </lineage>
</organism>
<gene>
    <name evidence="2" type="ORF">ACFFQA_34205</name>
</gene>
<dbReference type="InterPro" id="IPR036689">
    <property type="entry name" value="ESAT-6-like_sf"/>
</dbReference>
<name>A0ABV6A9T1_9PSEU</name>